<name>B8ML32_TALSN</name>
<gene>
    <name evidence="1" type="ORF">TSTA_048880</name>
</gene>
<proteinExistence type="predicted"/>
<dbReference type="AlphaFoldDB" id="B8ML32"/>
<dbReference type="SUPFAM" id="SSF51735">
    <property type="entry name" value="NAD(P)-binding Rossmann-fold domains"/>
    <property type="match status" value="1"/>
</dbReference>
<dbReference type="InterPro" id="IPR036291">
    <property type="entry name" value="NAD(P)-bd_dom_sf"/>
</dbReference>
<sequence length="188" mass="20746">MSIHSSICRADYIVAGGSQGVSSTVVHAISVYDGNIIVLDIRDTRRVRNAHKEIWYKDHIYHNGVADEKSLTSSFDQAAGAATEKPFVEHTWTDMQRVQEICFPSQNAFTQDGGLKTHRRSSGHFFASQLAAKQFLKKGSPGSIVRVASIISYTVLPKYRMSTCSSSKGTVVILRELLLSNSRHSESA</sequence>
<protein>
    <submittedName>
        <fullName evidence="1">Uncharacterized protein</fullName>
    </submittedName>
</protein>
<dbReference type="EMBL" id="EQ962657">
    <property type="protein sequence ID" value="EED15448.1"/>
    <property type="molecule type" value="Genomic_DNA"/>
</dbReference>
<keyword evidence="2" id="KW-1185">Reference proteome</keyword>
<evidence type="ECO:0000313" key="1">
    <source>
        <dbReference type="EMBL" id="EED15448.1"/>
    </source>
</evidence>
<dbReference type="RefSeq" id="XP_002485401.1">
    <property type="nucleotide sequence ID" value="XM_002485356.1"/>
</dbReference>
<dbReference type="GeneID" id="8100604"/>
<dbReference type="OrthoDB" id="5325318at2759"/>
<dbReference type="HOGENOM" id="CLU_1441956_0_0_1"/>
<organism evidence="1 2">
    <name type="scientific">Talaromyces stipitatus (strain ATCC 10500 / CBS 375.48 / QM 6759 / NRRL 1006)</name>
    <name type="common">Penicillium stipitatum</name>
    <dbReference type="NCBI Taxonomy" id="441959"/>
    <lineage>
        <taxon>Eukaryota</taxon>
        <taxon>Fungi</taxon>
        <taxon>Dikarya</taxon>
        <taxon>Ascomycota</taxon>
        <taxon>Pezizomycotina</taxon>
        <taxon>Eurotiomycetes</taxon>
        <taxon>Eurotiomycetidae</taxon>
        <taxon>Eurotiales</taxon>
        <taxon>Trichocomaceae</taxon>
        <taxon>Talaromyces</taxon>
        <taxon>Talaromyces sect. Talaromyces</taxon>
    </lineage>
</organism>
<accession>B8ML32</accession>
<dbReference type="Gene3D" id="3.40.50.720">
    <property type="entry name" value="NAD(P)-binding Rossmann-like Domain"/>
    <property type="match status" value="1"/>
</dbReference>
<dbReference type="VEuPathDB" id="FungiDB:TSTA_048880"/>
<dbReference type="PhylomeDB" id="B8ML32"/>
<evidence type="ECO:0000313" key="2">
    <source>
        <dbReference type="Proteomes" id="UP000001745"/>
    </source>
</evidence>
<dbReference type="InParanoid" id="B8ML32"/>
<dbReference type="STRING" id="441959.B8ML32"/>
<reference evidence="2" key="1">
    <citation type="journal article" date="2015" name="Genome Announc.">
        <title>Genome sequence of the AIDS-associated pathogen Penicillium marneffei (ATCC18224) and its near taxonomic relative Talaromyces stipitatus (ATCC10500).</title>
        <authorList>
            <person name="Nierman W.C."/>
            <person name="Fedorova-Abrams N.D."/>
            <person name="Andrianopoulos A."/>
        </authorList>
    </citation>
    <scope>NUCLEOTIDE SEQUENCE [LARGE SCALE GENOMIC DNA]</scope>
    <source>
        <strain evidence="2">ATCC 10500 / CBS 375.48 / QM 6759 / NRRL 1006</strain>
    </source>
</reference>
<dbReference type="Proteomes" id="UP000001745">
    <property type="component" value="Unassembled WGS sequence"/>
</dbReference>